<evidence type="ECO:0008006" key="3">
    <source>
        <dbReference type="Google" id="ProtNLM"/>
    </source>
</evidence>
<sequence length="247" mass="28556">MSNSTLLLRTLLIIILVLTGSIASAQQIRVYGTVYDRTGRFGMPSVSVMNSAGGGTVTDSLGRYSLKMDKADSISFSYQGKATMKIPVTEIPPNRPFDSKIHVDVTTLPTVVVEEKIRSYQADSIANRMEYQKVFNFHTDYITTGSTVVGLNLDALLTMRKNRRMDKFRNELEELERQKYIDHRFNRALVKKLTGLDSTALNSFMERYRPTYELLFTFDTEYDYFRYIKDLGRYFKHDWKQTHPDPH</sequence>
<evidence type="ECO:0000313" key="2">
    <source>
        <dbReference type="Proteomes" id="UP000476411"/>
    </source>
</evidence>
<keyword evidence="2" id="KW-1185">Reference proteome</keyword>
<dbReference type="SUPFAM" id="SSF49464">
    <property type="entry name" value="Carboxypeptidase regulatory domain-like"/>
    <property type="match status" value="1"/>
</dbReference>
<reference evidence="1 2" key="1">
    <citation type="submission" date="2020-01" db="EMBL/GenBank/DDBJ databases">
        <title>Complete genome sequence of Chitinophaga sp. H33E-04 isolated from quinoa roots.</title>
        <authorList>
            <person name="Weon H.-Y."/>
            <person name="Lee S.A."/>
        </authorList>
    </citation>
    <scope>NUCLEOTIDE SEQUENCE [LARGE SCALE GENOMIC DNA]</scope>
    <source>
        <strain evidence="1 2">H33E-04</strain>
    </source>
</reference>
<protein>
    <recommendedName>
        <fullName evidence="3">Carboxypeptidase-like regulatory domain-containing protein</fullName>
    </recommendedName>
</protein>
<dbReference type="AlphaFoldDB" id="A0A6B9ZFD4"/>
<dbReference type="KEGG" id="chih:GWR21_10685"/>
<name>A0A6B9ZFD4_9BACT</name>
<organism evidence="1 2">
    <name type="scientific">Chitinophaga agri</name>
    <dbReference type="NCBI Taxonomy" id="2703787"/>
    <lineage>
        <taxon>Bacteria</taxon>
        <taxon>Pseudomonadati</taxon>
        <taxon>Bacteroidota</taxon>
        <taxon>Chitinophagia</taxon>
        <taxon>Chitinophagales</taxon>
        <taxon>Chitinophagaceae</taxon>
        <taxon>Chitinophaga</taxon>
    </lineage>
</organism>
<dbReference type="InterPro" id="IPR008969">
    <property type="entry name" value="CarboxyPept-like_regulatory"/>
</dbReference>
<dbReference type="EMBL" id="CP048113">
    <property type="protein sequence ID" value="QHS60044.1"/>
    <property type="molecule type" value="Genomic_DNA"/>
</dbReference>
<dbReference type="Proteomes" id="UP000476411">
    <property type="component" value="Chromosome"/>
</dbReference>
<evidence type="ECO:0000313" key="1">
    <source>
        <dbReference type="EMBL" id="QHS60044.1"/>
    </source>
</evidence>
<dbReference type="RefSeq" id="WP_162331738.1">
    <property type="nucleotide sequence ID" value="NZ_CP048113.1"/>
</dbReference>
<gene>
    <name evidence="1" type="ORF">GWR21_10685</name>
</gene>
<accession>A0A6B9ZFD4</accession>
<proteinExistence type="predicted"/>